<evidence type="ECO:0000256" key="4">
    <source>
        <dbReference type="ARBA" id="ARBA00022801"/>
    </source>
</evidence>
<dbReference type="PANTHER" id="PTHR43399:SF4">
    <property type="entry name" value="CELL WALL-ASSOCIATED PROTEASE"/>
    <property type="match status" value="1"/>
</dbReference>
<dbReference type="PROSITE" id="PS00138">
    <property type="entry name" value="SUBTILASE_SER"/>
    <property type="match status" value="1"/>
</dbReference>
<feature type="domain" description="Secretion system C-terminal sorting" evidence="8">
    <location>
        <begin position="1113"/>
        <end position="1186"/>
    </location>
</feature>
<accession>A0A9X1JY49</accession>
<evidence type="ECO:0000313" key="9">
    <source>
        <dbReference type="EMBL" id="MBW2937202.1"/>
    </source>
</evidence>
<organism evidence="9 10">
    <name type="scientific">Halomarinibacterium sedimenti</name>
    <dbReference type="NCBI Taxonomy" id="2857106"/>
    <lineage>
        <taxon>Bacteria</taxon>
        <taxon>Pseudomonadati</taxon>
        <taxon>Bacteroidota</taxon>
        <taxon>Flavobacteriia</taxon>
        <taxon>Flavobacteriales</taxon>
        <taxon>Flavobacteriaceae</taxon>
        <taxon>Halomarinibacterium</taxon>
    </lineage>
</organism>
<dbReference type="PROSITE" id="PS51892">
    <property type="entry name" value="SUBTILASE"/>
    <property type="match status" value="1"/>
</dbReference>
<evidence type="ECO:0000259" key="7">
    <source>
        <dbReference type="Pfam" id="PF00082"/>
    </source>
</evidence>
<reference evidence="9" key="1">
    <citation type="submission" date="2021-07" db="EMBL/GenBank/DDBJ databases">
        <title>Aureisphaera sp. CAU 1614 isolated from sea sediment.</title>
        <authorList>
            <person name="Kim W."/>
        </authorList>
    </citation>
    <scope>NUCLEOTIDE SEQUENCE</scope>
    <source>
        <strain evidence="9">CAU 1614</strain>
    </source>
</reference>
<keyword evidence="10" id="KW-1185">Reference proteome</keyword>
<keyword evidence="4 6" id="KW-0378">Hydrolase</keyword>
<proteinExistence type="inferred from homology"/>
<comment type="similarity">
    <text evidence="1 6">Belongs to the peptidase S8 family.</text>
</comment>
<evidence type="ECO:0000256" key="1">
    <source>
        <dbReference type="ARBA" id="ARBA00011073"/>
    </source>
</evidence>
<name>A0A9X1JY49_9FLAO</name>
<dbReference type="InterPro" id="IPR000209">
    <property type="entry name" value="Peptidase_S8/S53_dom"/>
</dbReference>
<dbReference type="Pfam" id="PF00082">
    <property type="entry name" value="Peptidase_S8"/>
    <property type="match status" value="1"/>
</dbReference>
<feature type="active site" description="Charge relay system" evidence="6">
    <location>
        <position position="236"/>
    </location>
</feature>
<dbReference type="EMBL" id="JAHWDP010000001">
    <property type="protein sequence ID" value="MBW2937202.1"/>
    <property type="molecule type" value="Genomic_DNA"/>
</dbReference>
<dbReference type="Proteomes" id="UP001138686">
    <property type="component" value="Unassembled WGS sequence"/>
</dbReference>
<dbReference type="RefSeq" id="WP_219051420.1">
    <property type="nucleotide sequence ID" value="NZ_JAHWDP010000001.1"/>
</dbReference>
<protein>
    <submittedName>
        <fullName evidence="9">S8 family serine peptidase</fullName>
    </submittedName>
</protein>
<dbReference type="AlphaFoldDB" id="A0A9X1JY49"/>
<keyword evidence="2 6" id="KW-0645">Protease</keyword>
<dbReference type="GO" id="GO:0006508">
    <property type="term" value="P:proteolysis"/>
    <property type="evidence" value="ECO:0007669"/>
    <property type="project" value="UniProtKB-KW"/>
</dbReference>
<evidence type="ECO:0000259" key="8">
    <source>
        <dbReference type="Pfam" id="PF18962"/>
    </source>
</evidence>
<evidence type="ECO:0000256" key="2">
    <source>
        <dbReference type="ARBA" id="ARBA00022670"/>
    </source>
</evidence>
<dbReference type="PANTHER" id="PTHR43399">
    <property type="entry name" value="SUBTILISIN-RELATED"/>
    <property type="match status" value="1"/>
</dbReference>
<feature type="active site" description="Charge relay system" evidence="6">
    <location>
        <position position="262"/>
    </location>
</feature>
<keyword evidence="5 6" id="KW-0720">Serine protease</keyword>
<dbReference type="GO" id="GO:0004252">
    <property type="term" value="F:serine-type endopeptidase activity"/>
    <property type="evidence" value="ECO:0007669"/>
    <property type="project" value="UniProtKB-UniRule"/>
</dbReference>
<dbReference type="InterPro" id="IPR051048">
    <property type="entry name" value="Peptidase_S8/S53_subtilisin"/>
</dbReference>
<evidence type="ECO:0000256" key="6">
    <source>
        <dbReference type="PROSITE-ProRule" id="PRU01240"/>
    </source>
</evidence>
<dbReference type="Pfam" id="PF18962">
    <property type="entry name" value="Por_Secre_tail"/>
    <property type="match status" value="1"/>
</dbReference>
<dbReference type="InterPro" id="IPR023828">
    <property type="entry name" value="Peptidase_S8_Ser-AS"/>
</dbReference>
<gene>
    <name evidence="9" type="ORF">KXJ69_03740</name>
</gene>
<dbReference type="NCBIfam" id="TIGR04183">
    <property type="entry name" value="Por_Secre_tail"/>
    <property type="match status" value="1"/>
</dbReference>
<keyword evidence="3" id="KW-0732">Signal</keyword>
<comment type="caution">
    <text evidence="9">The sequence shown here is derived from an EMBL/GenBank/DDBJ whole genome shotgun (WGS) entry which is preliminary data.</text>
</comment>
<feature type="domain" description="Peptidase S8/S53" evidence="7">
    <location>
        <begin position="229"/>
        <end position="486"/>
    </location>
</feature>
<dbReference type="InterPro" id="IPR026444">
    <property type="entry name" value="Secre_tail"/>
</dbReference>
<evidence type="ECO:0000313" key="10">
    <source>
        <dbReference type="Proteomes" id="UP001138686"/>
    </source>
</evidence>
<evidence type="ECO:0000256" key="5">
    <source>
        <dbReference type="ARBA" id="ARBA00022825"/>
    </source>
</evidence>
<sequence length="1189" mass="128821">MKKIIFLLFTFTTFFGLSQNFLQFQDETIEIQENIQSFDWDQMPENSHLANGYVGWVQFYNTPTQNIQDDFKSRGLELISYIPHKTYLFYFPRNTSIAYLQSKGVRAIIPVEGRFKLSEELKNGDIGEWAQIDDKILVTLQYLDYVDYNFVINDLAERQISLQQSYKGSNNIDLLIPDNCLEELSSLAYVKWVELIVAPDVKDDTRGRSLHRSSNLDTQGAGRNYTGVGIGVMVRDDGIVGPHIDFEGRIDNTGATGSGPSHGDGVGGIMAGAGNLNPDMRGMAAGSDVYVVDYVSSFLDSETVTLINSGDVQITNSSYSNGCNAGYTTVTQTVDTQTQAIPSLLHVFSAGNSNNNNCGYGAGSQWGNITGGHKQGKNVIATANVFYNGNLVSSSSRGPAHDGRIKPDIAANGQNQNSTNENNTYQVFGGTSGAAPGIAGISAQLYEAYGNLNGGALPESALIKATLLNTANDYGNVGPDFKFGWGIVNALRAGILIEDGRYLSNNIIQGNTNTHTINVPSGTTQVRFMLYWSDAPATPGASPALVNDLDLVVTDPSNNAELPWVLDHTPDPTLLDLPATKGPDHLNNMEQVLINNPAAGNYDLEVTGFNVPVGPQSYYIVYEIIQDNLTITYPNDGESFVPGQTETIHWDAVNTTDAFTLEYSTDNGGTWNAINTVSNNVTNYNWLVPSALTGEAKIRITSGAFSDESDGTFSIAAQVTGLTITQVCPTQAIFNWNATAGAENYDVYILGQKYMEIAGNSTTNTITVPISNATDPIWYSIVAKNDTDGWKTKRLIALNHPGGLLNCSLTNDMELTSINNAPGEFSGACGGGTDTIVSVNITNTGINPQSNFTVSYQLSGGPIVDETYTGTLNSGEQVTYEFATPVSITSNGTYTLTSYVTLTGDQNSANDEKTLEFYAQTDATGVPFEETFESIGVPPLGWFVNNPDNDITWEARENIAGIDGTLTTVAFVDNYSYNAAGEEDQLVTEYFDLTSSTEPYLEFALAKAQYSATLFDTLRVEISTDCGVSFSTIYEKTDLELSTIPDYNTDNDWAPATPNDWRVESIDLSAYAGEIVFFRFINITGYGNSTHIDNINVTGVLSSPSFIASQIIMYPNPSSETVSISFGNIVSNNAQVIVSNSLGQIVSEINEDINSNATVNINVSNYARGIYFVTIKTDTGTITKKLLKK</sequence>
<evidence type="ECO:0000256" key="3">
    <source>
        <dbReference type="ARBA" id="ARBA00022729"/>
    </source>
</evidence>
<feature type="active site" description="Charge relay system" evidence="6">
    <location>
        <position position="432"/>
    </location>
</feature>